<accession>A0A7W2PYN1</accession>
<name>A0A7W2PYN1_9PSED</name>
<dbReference type="InterPro" id="IPR014054">
    <property type="entry name" value="Phage_regulatory_Rha"/>
</dbReference>
<dbReference type="SMART" id="SM01040">
    <property type="entry name" value="Bro-N"/>
    <property type="match status" value="1"/>
</dbReference>
<dbReference type="InterPro" id="IPR003497">
    <property type="entry name" value="BRO_N_domain"/>
</dbReference>
<dbReference type="NCBIfam" id="TIGR02681">
    <property type="entry name" value="phage_pRha"/>
    <property type="match status" value="1"/>
</dbReference>
<reference evidence="2 3" key="1">
    <citation type="submission" date="2020-07" db="EMBL/GenBank/DDBJ databases">
        <title>Diversity of carbapenemase encoding genes among Pseudomonas putida group clinical isolates in a tertiary Brazilian hospital.</title>
        <authorList>
            <person name="Alberto-Lei F."/>
            <person name="Nodari C.S."/>
            <person name="Streling A.P."/>
            <person name="Paulino J.T."/>
            <person name="Bessa-Neto F.O."/>
            <person name="Cayo R."/>
            <person name="Gales A.C."/>
        </authorList>
    </citation>
    <scope>NUCLEOTIDE SEQUENCE [LARGE SCALE GENOMIC DNA]</scope>
    <source>
        <strain evidence="2 3">14802</strain>
    </source>
</reference>
<feature type="domain" description="Bro-N" evidence="1">
    <location>
        <begin position="135"/>
        <end position="211"/>
    </location>
</feature>
<organism evidence="2 3">
    <name type="scientific">Pseudomonas mosselii</name>
    <dbReference type="NCBI Taxonomy" id="78327"/>
    <lineage>
        <taxon>Bacteria</taxon>
        <taxon>Pseudomonadati</taxon>
        <taxon>Pseudomonadota</taxon>
        <taxon>Gammaproteobacteria</taxon>
        <taxon>Pseudomonadales</taxon>
        <taxon>Pseudomonadaceae</taxon>
        <taxon>Pseudomonas</taxon>
    </lineage>
</organism>
<protein>
    <submittedName>
        <fullName evidence="2">Rha family transcriptional regulator</fullName>
    </submittedName>
</protein>
<dbReference type="Proteomes" id="UP000541770">
    <property type="component" value="Unassembled WGS sequence"/>
</dbReference>
<evidence type="ECO:0000259" key="1">
    <source>
        <dbReference type="SMART" id="SM01040"/>
    </source>
</evidence>
<evidence type="ECO:0000313" key="3">
    <source>
        <dbReference type="Proteomes" id="UP000541770"/>
    </source>
</evidence>
<dbReference type="RefSeq" id="WP_182323087.1">
    <property type="nucleotide sequence ID" value="NZ_JACGDE010000008.1"/>
</dbReference>
<gene>
    <name evidence="2" type="ORF">H4C75_13225</name>
</gene>
<dbReference type="AlphaFoldDB" id="A0A7W2PYN1"/>
<evidence type="ECO:0000313" key="2">
    <source>
        <dbReference type="EMBL" id="MBA6065722.1"/>
    </source>
</evidence>
<dbReference type="Pfam" id="PF09669">
    <property type="entry name" value="Phage_pRha"/>
    <property type="match status" value="1"/>
</dbReference>
<comment type="caution">
    <text evidence="2">The sequence shown here is derived from an EMBL/GenBank/DDBJ whole genome shotgun (WGS) entry which is preliminary data.</text>
</comment>
<dbReference type="EMBL" id="JACGDE010000008">
    <property type="protein sequence ID" value="MBA6065722.1"/>
    <property type="molecule type" value="Genomic_DNA"/>
</dbReference>
<proteinExistence type="predicted"/>
<sequence length="314" mass="35131">MKTIAPVSPVAVEMIDGQATTTSIDVAAHFAKRHDDVLKRLRNLECSPEFRLRNFAEASQEVAQPNGGVAKYPVVRMTRDGFTFLCMGFTGKEAAKWKEAYINAFNQLEQAVTEKSNLPAVQEAVFEQRAFQGRHILIAELDGKPWFSAGNLCTALNLGSSDRIVRSLVTQHKRKLQRGSRDLWMVDATGAQRAADYCNTELAAEYREWLQRLLAERAGNEAPRVAPNAWPGEQDVLLDLPAETEQLLSQKLLRTRFLMYFDLTGEMHIKAIAPETALLHRDRLATFIGDPEGAPRSTLPDILEAVGRRMKSSH</sequence>